<dbReference type="InterPro" id="IPR036388">
    <property type="entry name" value="WH-like_DNA-bd_sf"/>
</dbReference>
<dbReference type="GO" id="GO:0003677">
    <property type="term" value="F:DNA binding"/>
    <property type="evidence" value="ECO:0007669"/>
    <property type="project" value="UniProtKB-KW"/>
</dbReference>
<gene>
    <name evidence="8" type="ORF">A6M21_01605</name>
</gene>
<sequence>MCLDDMELVARSRSGDLDAFEKLIGRYEKKVFTTTYRFVGNYADASDLSQETFIRVYQSLASFRGDCSFATWVYRISANVCRDELRRRGRQKNVSLEEMAFSPNGKERPGGGVRSPEEIYECSELQCMVQECLRELPEEFRLVLIMRELQGLTYDEIAAALDVSPGTVKSRLSRGRQALKQKITDRRELLGLHPRLSGKGG</sequence>
<dbReference type="Proteomes" id="UP000078532">
    <property type="component" value="Unassembled WGS sequence"/>
</dbReference>
<dbReference type="Gene3D" id="1.10.1740.10">
    <property type="match status" value="1"/>
</dbReference>
<proteinExistence type="inferred from homology"/>
<keyword evidence="4" id="KW-0238">DNA-binding</keyword>
<feature type="domain" description="RNA polymerase sigma factor 70 region 4 type 2" evidence="7">
    <location>
        <begin position="129"/>
        <end position="179"/>
    </location>
</feature>
<evidence type="ECO:0000256" key="4">
    <source>
        <dbReference type="ARBA" id="ARBA00023125"/>
    </source>
</evidence>
<dbReference type="PANTHER" id="PTHR43133">
    <property type="entry name" value="RNA POLYMERASE ECF-TYPE SIGMA FACTO"/>
    <property type="match status" value="1"/>
</dbReference>
<dbReference type="InterPro" id="IPR013325">
    <property type="entry name" value="RNA_pol_sigma_r2"/>
</dbReference>
<dbReference type="InterPro" id="IPR007627">
    <property type="entry name" value="RNA_pol_sigma70_r2"/>
</dbReference>
<dbReference type="PANTHER" id="PTHR43133:SF8">
    <property type="entry name" value="RNA POLYMERASE SIGMA FACTOR HI_1459-RELATED"/>
    <property type="match status" value="1"/>
</dbReference>
<dbReference type="NCBIfam" id="TIGR02937">
    <property type="entry name" value="sigma70-ECF"/>
    <property type="match status" value="1"/>
</dbReference>
<dbReference type="EMBL" id="LYVF01000197">
    <property type="protein sequence ID" value="OAT79448.1"/>
    <property type="molecule type" value="Genomic_DNA"/>
</dbReference>
<dbReference type="SUPFAM" id="SSF88946">
    <property type="entry name" value="Sigma2 domain of RNA polymerase sigma factors"/>
    <property type="match status" value="1"/>
</dbReference>
<dbReference type="CDD" id="cd06171">
    <property type="entry name" value="Sigma70_r4"/>
    <property type="match status" value="1"/>
</dbReference>
<evidence type="ECO:0000313" key="9">
    <source>
        <dbReference type="Proteomes" id="UP000078532"/>
    </source>
</evidence>
<dbReference type="OrthoDB" id="9784984at2"/>
<dbReference type="Pfam" id="PF08281">
    <property type="entry name" value="Sigma70_r4_2"/>
    <property type="match status" value="1"/>
</dbReference>
<evidence type="ECO:0000256" key="5">
    <source>
        <dbReference type="ARBA" id="ARBA00023163"/>
    </source>
</evidence>
<evidence type="ECO:0000256" key="2">
    <source>
        <dbReference type="ARBA" id="ARBA00023015"/>
    </source>
</evidence>
<feature type="domain" description="RNA polymerase sigma-70 region 2" evidence="6">
    <location>
        <begin position="23"/>
        <end position="90"/>
    </location>
</feature>
<accession>A0A1B7LAU7</accession>
<evidence type="ECO:0000259" key="7">
    <source>
        <dbReference type="Pfam" id="PF08281"/>
    </source>
</evidence>
<protein>
    <submittedName>
        <fullName evidence="8">RNA polymerase subunit sigma-24</fullName>
    </submittedName>
</protein>
<comment type="caution">
    <text evidence="8">The sequence shown here is derived from an EMBL/GenBank/DDBJ whole genome shotgun (WGS) entry which is preliminary data.</text>
</comment>
<dbReference type="InterPro" id="IPR013324">
    <property type="entry name" value="RNA_pol_sigma_r3/r4-like"/>
</dbReference>
<keyword evidence="9" id="KW-1185">Reference proteome</keyword>
<keyword evidence="5" id="KW-0804">Transcription</keyword>
<dbReference type="STRING" id="1838280.A6M21_01605"/>
<organism evidence="8 9">
    <name type="scientific">Desulfotomaculum copahuensis</name>
    <dbReference type="NCBI Taxonomy" id="1838280"/>
    <lineage>
        <taxon>Bacteria</taxon>
        <taxon>Bacillati</taxon>
        <taxon>Bacillota</taxon>
        <taxon>Clostridia</taxon>
        <taxon>Eubacteriales</taxon>
        <taxon>Desulfotomaculaceae</taxon>
        <taxon>Desulfotomaculum</taxon>
    </lineage>
</organism>
<name>A0A1B7LAU7_9FIRM</name>
<dbReference type="SUPFAM" id="SSF88659">
    <property type="entry name" value="Sigma3 and sigma4 domains of RNA polymerase sigma factors"/>
    <property type="match status" value="1"/>
</dbReference>
<dbReference type="GO" id="GO:0016987">
    <property type="term" value="F:sigma factor activity"/>
    <property type="evidence" value="ECO:0007669"/>
    <property type="project" value="UniProtKB-KW"/>
</dbReference>
<evidence type="ECO:0000256" key="1">
    <source>
        <dbReference type="ARBA" id="ARBA00010641"/>
    </source>
</evidence>
<reference evidence="8 9" key="1">
    <citation type="submission" date="2016-04" db="EMBL/GenBank/DDBJ databases">
        <authorList>
            <person name="Evans L.H."/>
            <person name="Alamgir A."/>
            <person name="Owens N."/>
            <person name="Weber N.D."/>
            <person name="Virtaneva K."/>
            <person name="Barbian K."/>
            <person name="Babar A."/>
            <person name="Rosenke K."/>
        </authorList>
    </citation>
    <scope>NUCLEOTIDE SEQUENCE [LARGE SCALE GENOMIC DNA]</scope>
    <source>
        <strain evidence="8 9">LMa1</strain>
    </source>
</reference>
<evidence type="ECO:0000259" key="6">
    <source>
        <dbReference type="Pfam" id="PF04542"/>
    </source>
</evidence>
<dbReference type="AlphaFoldDB" id="A0A1B7LAU7"/>
<dbReference type="InterPro" id="IPR013249">
    <property type="entry name" value="RNA_pol_sigma70_r4_t2"/>
</dbReference>
<evidence type="ECO:0000256" key="3">
    <source>
        <dbReference type="ARBA" id="ARBA00023082"/>
    </source>
</evidence>
<keyword evidence="2" id="KW-0805">Transcription regulation</keyword>
<dbReference type="Gene3D" id="1.10.10.10">
    <property type="entry name" value="Winged helix-like DNA-binding domain superfamily/Winged helix DNA-binding domain"/>
    <property type="match status" value="1"/>
</dbReference>
<dbReference type="InterPro" id="IPR014284">
    <property type="entry name" value="RNA_pol_sigma-70_dom"/>
</dbReference>
<comment type="similarity">
    <text evidence="1">Belongs to the sigma-70 factor family. ECF subfamily.</text>
</comment>
<keyword evidence="3" id="KW-0731">Sigma factor</keyword>
<evidence type="ECO:0000313" key="8">
    <source>
        <dbReference type="EMBL" id="OAT79448.1"/>
    </source>
</evidence>
<dbReference type="GO" id="GO:0006352">
    <property type="term" value="P:DNA-templated transcription initiation"/>
    <property type="evidence" value="ECO:0007669"/>
    <property type="project" value="InterPro"/>
</dbReference>
<dbReference type="RefSeq" id="WP_066671638.1">
    <property type="nucleotide sequence ID" value="NZ_LYVF01000197.1"/>
</dbReference>
<dbReference type="Pfam" id="PF04542">
    <property type="entry name" value="Sigma70_r2"/>
    <property type="match status" value="1"/>
</dbReference>
<dbReference type="InterPro" id="IPR039425">
    <property type="entry name" value="RNA_pol_sigma-70-like"/>
</dbReference>